<organism evidence="1 2">
    <name type="scientific">Acorus calamus</name>
    <name type="common">Sweet flag</name>
    <dbReference type="NCBI Taxonomy" id="4465"/>
    <lineage>
        <taxon>Eukaryota</taxon>
        <taxon>Viridiplantae</taxon>
        <taxon>Streptophyta</taxon>
        <taxon>Embryophyta</taxon>
        <taxon>Tracheophyta</taxon>
        <taxon>Spermatophyta</taxon>
        <taxon>Magnoliopsida</taxon>
        <taxon>Liliopsida</taxon>
        <taxon>Acoraceae</taxon>
        <taxon>Acorus</taxon>
    </lineage>
</organism>
<protein>
    <submittedName>
        <fullName evidence="1">Uncharacterized protein</fullName>
    </submittedName>
</protein>
<reference evidence="1" key="1">
    <citation type="journal article" date="2023" name="Nat. Commun.">
        <title>Diploid and tetraploid genomes of Acorus and the evolution of monocots.</title>
        <authorList>
            <person name="Ma L."/>
            <person name="Liu K.W."/>
            <person name="Li Z."/>
            <person name="Hsiao Y.Y."/>
            <person name="Qi Y."/>
            <person name="Fu T."/>
            <person name="Tang G.D."/>
            <person name="Zhang D."/>
            <person name="Sun W.H."/>
            <person name="Liu D.K."/>
            <person name="Li Y."/>
            <person name="Chen G.Z."/>
            <person name="Liu X.D."/>
            <person name="Liao X.Y."/>
            <person name="Jiang Y.T."/>
            <person name="Yu X."/>
            <person name="Hao Y."/>
            <person name="Huang J."/>
            <person name="Zhao X.W."/>
            <person name="Ke S."/>
            <person name="Chen Y.Y."/>
            <person name="Wu W.L."/>
            <person name="Hsu J.L."/>
            <person name="Lin Y.F."/>
            <person name="Huang M.D."/>
            <person name="Li C.Y."/>
            <person name="Huang L."/>
            <person name="Wang Z.W."/>
            <person name="Zhao X."/>
            <person name="Zhong W.Y."/>
            <person name="Peng D.H."/>
            <person name="Ahmad S."/>
            <person name="Lan S."/>
            <person name="Zhang J.S."/>
            <person name="Tsai W.C."/>
            <person name="Van de Peer Y."/>
            <person name="Liu Z.J."/>
        </authorList>
    </citation>
    <scope>NUCLEOTIDE SEQUENCE</scope>
    <source>
        <strain evidence="1">CP</strain>
    </source>
</reference>
<comment type="caution">
    <text evidence="1">The sequence shown here is derived from an EMBL/GenBank/DDBJ whole genome shotgun (WGS) entry which is preliminary data.</text>
</comment>
<name>A0AAV9C679_ACOCL</name>
<accession>A0AAV9C679</accession>
<dbReference type="Proteomes" id="UP001180020">
    <property type="component" value="Unassembled WGS sequence"/>
</dbReference>
<dbReference type="EMBL" id="JAUJYO010000021">
    <property type="protein sequence ID" value="KAK1284237.1"/>
    <property type="molecule type" value="Genomic_DNA"/>
</dbReference>
<sequence length="86" mass="10416">MGHRSRVHRIGRSDAIHIDRRMRWTRDRMAHVTAAPAVRRTFYDKKGLKEHYKKKDHDNKCRIYDKYFQSPACGLLDMMRDQDVRD</sequence>
<proteinExistence type="predicted"/>
<keyword evidence="2" id="KW-1185">Reference proteome</keyword>
<evidence type="ECO:0000313" key="2">
    <source>
        <dbReference type="Proteomes" id="UP001180020"/>
    </source>
</evidence>
<evidence type="ECO:0000313" key="1">
    <source>
        <dbReference type="EMBL" id="KAK1284237.1"/>
    </source>
</evidence>
<dbReference type="AlphaFoldDB" id="A0AAV9C679"/>
<reference evidence="1" key="2">
    <citation type="submission" date="2023-06" db="EMBL/GenBank/DDBJ databases">
        <authorList>
            <person name="Ma L."/>
            <person name="Liu K.-W."/>
            <person name="Li Z."/>
            <person name="Hsiao Y.-Y."/>
            <person name="Qi Y."/>
            <person name="Fu T."/>
            <person name="Tang G."/>
            <person name="Zhang D."/>
            <person name="Sun W.-H."/>
            <person name="Liu D.-K."/>
            <person name="Li Y."/>
            <person name="Chen G.-Z."/>
            <person name="Liu X.-D."/>
            <person name="Liao X.-Y."/>
            <person name="Jiang Y.-T."/>
            <person name="Yu X."/>
            <person name="Hao Y."/>
            <person name="Huang J."/>
            <person name="Zhao X.-W."/>
            <person name="Ke S."/>
            <person name="Chen Y.-Y."/>
            <person name="Wu W.-L."/>
            <person name="Hsu J.-L."/>
            <person name="Lin Y.-F."/>
            <person name="Huang M.-D."/>
            <person name="Li C.-Y."/>
            <person name="Huang L."/>
            <person name="Wang Z.-W."/>
            <person name="Zhao X."/>
            <person name="Zhong W.-Y."/>
            <person name="Peng D.-H."/>
            <person name="Ahmad S."/>
            <person name="Lan S."/>
            <person name="Zhang J.-S."/>
            <person name="Tsai W.-C."/>
            <person name="Van De Peer Y."/>
            <person name="Liu Z.-J."/>
        </authorList>
    </citation>
    <scope>NUCLEOTIDE SEQUENCE</scope>
    <source>
        <strain evidence="1">CP</strain>
        <tissue evidence="1">Leaves</tissue>
    </source>
</reference>
<gene>
    <name evidence="1" type="ORF">QJS10_CPB21g01210</name>
</gene>